<dbReference type="Proteomes" id="UP000186019">
    <property type="component" value="Unassembled WGS sequence"/>
</dbReference>
<dbReference type="AlphaFoldDB" id="A0A1N7FGJ1"/>
<dbReference type="EMBL" id="FTNV01000001">
    <property type="protein sequence ID" value="SIR99479.1"/>
    <property type="molecule type" value="Genomic_DNA"/>
</dbReference>
<evidence type="ECO:0000313" key="2">
    <source>
        <dbReference type="Proteomes" id="UP000186019"/>
    </source>
</evidence>
<keyword evidence="2" id="KW-1185">Reference proteome</keyword>
<proteinExistence type="predicted"/>
<protein>
    <submittedName>
        <fullName evidence="1">Uncharacterized protein</fullName>
    </submittedName>
</protein>
<organism evidence="1 2">
    <name type="scientific">Roseovarius nanhaiticus</name>
    <dbReference type="NCBI Taxonomy" id="573024"/>
    <lineage>
        <taxon>Bacteria</taxon>
        <taxon>Pseudomonadati</taxon>
        <taxon>Pseudomonadota</taxon>
        <taxon>Alphaproteobacteria</taxon>
        <taxon>Rhodobacterales</taxon>
        <taxon>Roseobacteraceae</taxon>
        <taxon>Roseovarius</taxon>
    </lineage>
</organism>
<dbReference type="STRING" id="573024.SAMN05216208_1110"/>
<evidence type="ECO:0000313" key="1">
    <source>
        <dbReference type="EMBL" id="SIR99479.1"/>
    </source>
</evidence>
<gene>
    <name evidence="1" type="ORF">SAMN05421666_1026</name>
</gene>
<name>A0A1N7FGJ1_9RHOB</name>
<sequence>MFISQRNYADAAPCCIETAGRRLKGVPYHDGPNGARLYHLSAALPTLRPREIAAGAVVRMAESATVPDDVLYVGDALETARRYVEWLDPEARRRLAMIQNRFVVSLANSPVCAPPVVENLESLRTLIAVQPGVMAHVLTGASAPEVGQLAPAFAIVNNTFNMRSAA</sequence>
<reference evidence="1 2" key="1">
    <citation type="submission" date="2017-01" db="EMBL/GenBank/DDBJ databases">
        <authorList>
            <person name="Mah S.A."/>
            <person name="Swanson W.J."/>
            <person name="Moy G.W."/>
            <person name="Vacquier V.D."/>
        </authorList>
    </citation>
    <scope>NUCLEOTIDE SEQUENCE [LARGE SCALE GENOMIC DNA]</scope>
    <source>
        <strain evidence="1 2">DSM 29590</strain>
    </source>
</reference>
<accession>A0A1N7FGJ1</accession>